<evidence type="ECO:0000313" key="6">
    <source>
        <dbReference type="EMBL" id="VFV21079.1"/>
    </source>
</evidence>
<keyword evidence="7" id="KW-1185">Reference proteome</keyword>
<sequence length="136" mass="15365">MCQANVTSNRVQASLLPTATLNNYLAFSSSFYEDYLSVNEDIAINDTGLWAIYETEESRGNIILVKINKTTFQPSLFWENRLFCPTASNAFMACGVLYVTKMVSTKLKKYSTCMTPKPKRNPPAQQPKCPKILHIQ</sequence>
<comment type="subcellular location">
    <subcellularLocation>
        <location evidence="1">Secreted</location>
    </subcellularLocation>
</comment>
<dbReference type="PANTHER" id="PTHR23192">
    <property type="entry name" value="OLFACTOMEDIN-RELATED"/>
    <property type="match status" value="1"/>
</dbReference>
<dbReference type="GO" id="GO:0007165">
    <property type="term" value="P:signal transduction"/>
    <property type="evidence" value="ECO:0007669"/>
    <property type="project" value="TreeGrafter"/>
</dbReference>
<dbReference type="GO" id="GO:0005615">
    <property type="term" value="C:extracellular space"/>
    <property type="evidence" value="ECO:0007669"/>
    <property type="project" value="TreeGrafter"/>
</dbReference>
<proteinExistence type="predicted"/>
<dbReference type="PROSITE" id="PS51132">
    <property type="entry name" value="OLF"/>
    <property type="match status" value="1"/>
</dbReference>
<dbReference type="PANTHER" id="PTHR23192:SF7">
    <property type="entry name" value="OLFACTOMEDIN-4"/>
    <property type="match status" value="1"/>
</dbReference>
<evidence type="ECO:0000256" key="2">
    <source>
        <dbReference type="ARBA" id="ARBA00022525"/>
    </source>
</evidence>
<dbReference type="Pfam" id="PF02191">
    <property type="entry name" value="OLF"/>
    <property type="match status" value="1"/>
</dbReference>
<comment type="caution">
    <text evidence="3">Lacks conserved residue(s) required for the propagation of feature annotation.</text>
</comment>
<dbReference type="EMBL" id="CAAGRJ010003341">
    <property type="protein sequence ID" value="VFV21079.1"/>
    <property type="molecule type" value="Genomic_DNA"/>
</dbReference>
<evidence type="ECO:0000256" key="3">
    <source>
        <dbReference type="PROSITE-ProRule" id="PRU00446"/>
    </source>
</evidence>
<dbReference type="InterPro" id="IPR050605">
    <property type="entry name" value="Olfactomedin-like_domain"/>
</dbReference>
<dbReference type="InterPro" id="IPR003112">
    <property type="entry name" value="Olfac-like_dom"/>
</dbReference>
<accession>A0A485MKY4</accession>
<protein>
    <recommendedName>
        <fullName evidence="5">Olfactomedin-like domain-containing protein</fullName>
    </recommendedName>
</protein>
<dbReference type="Proteomes" id="UP000386466">
    <property type="component" value="Unassembled WGS sequence"/>
</dbReference>
<feature type="region of interest" description="Disordered" evidence="4">
    <location>
        <begin position="115"/>
        <end position="136"/>
    </location>
</feature>
<evidence type="ECO:0000259" key="5">
    <source>
        <dbReference type="PROSITE" id="PS51132"/>
    </source>
</evidence>
<reference evidence="6 7" key="1">
    <citation type="submission" date="2019-01" db="EMBL/GenBank/DDBJ databases">
        <authorList>
            <person name="Alioto T."/>
            <person name="Alioto T."/>
        </authorList>
    </citation>
    <scope>NUCLEOTIDE SEQUENCE [LARGE SCALE GENOMIC DNA]</scope>
</reference>
<evidence type="ECO:0000256" key="4">
    <source>
        <dbReference type="SAM" id="MobiDB-lite"/>
    </source>
</evidence>
<evidence type="ECO:0000313" key="7">
    <source>
        <dbReference type="Proteomes" id="UP000386466"/>
    </source>
</evidence>
<evidence type="ECO:0000256" key="1">
    <source>
        <dbReference type="ARBA" id="ARBA00004613"/>
    </source>
</evidence>
<name>A0A485MKY4_LYNPA</name>
<gene>
    <name evidence="6" type="ORF">LYPA_23C021092</name>
</gene>
<organism evidence="6 7">
    <name type="scientific">Lynx pardinus</name>
    <name type="common">Iberian lynx</name>
    <name type="synonym">Felis pardina</name>
    <dbReference type="NCBI Taxonomy" id="191816"/>
    <lineage>
        <taxon>Eukaryota</taxon>
        <taxon>Metazoa</taxon>
        <taxon>Chordata</taxon>
        <taxon>Craniata</taxon>
        <taxon>Vertebrata</taxon>
        <taxon>Euteleostomi</taxon>
        <taxon>Mammalia</taxon>
        <taxon>Eutheria</taxon>
        <taxon>Laurasiatheria</taxon>
        <taxon>Carnivora</taxon>
        <taxon>Feliformia</taxon>
        <taxon>Felidae</taxon>
        <taxon>Felinae</taxon>
        <taxon>Lynx</taxon>
    </lineage>
</organism>
<keyword evidence="2" id="KW-0964">Secreted</keyword>
<feature type="domain" description="Olfactomedin-like" evidence="5">
    <location>
        <begin position="1"/>
        <end position="136"/>
    </location>
</feature>
<dbReference type="AlphaFoldDB" id="A0A485MKY4"/>